<dbReference type="OrthoDB" id="9995542at2"/>
<dbReference type="RefSeq" id="WP_144264083.1">
    <property type="nucleotide sequence ID" value="NZ_AP017422.1"/>
</dbReference>
<accession>A0A173MFB7</accession>
<keyword evidence="2" id="KW-0732">Signal</keyword>
<feature type="chain" id="PRO_5030022868" evidence="2">
    <location>
        <begin position="22"/>
        <end position="248"/>
    </location>
</feature>
<dbReference type="AlphaFoldDB" id="A0A173MFB7"/>
<reference evidence="4" key="1">
    <citation type="submission" date="2017-01" db="EMBL/GenBank/DDBJ databases">
        <authorList>
            <person name="Varghese N."/>
            <person name="Submissions S."/>
        </authorList>
    </citation>
    <scope>NUCLEOTIDE SEQUENCE [LARGE SCALE GENOMIC DNA]</scope>
    <source>
        <strain evidence="4">DSM 21054</strain>
    </source>
</reference>
<feature type="signal peptide" evidence="2">
    <location>
        <begin position="1"/>
        <end position="21"/>
    </location>
</feature>
<organism evidence="3 4">
    <name type="scientific">Filimonas lacunae</name>
    <dbReference type="NCBI Taxonomy" id="477680"/>
    <lineage>
        <taxon>Bacteria</taxon>
        <taxon>Pseudomonadati</taxon>
        <taxon>Bacteroidota</taxon>
        <taxon>Chitinophagia</taxon>
        <taxon>Chitinophagales</taxon>
        <taxon>Chitinophagaceae</taxon>
        <taxon>Filimonas</taxon>
    </lineage>
</organism>
<sequence length="248" mass="26532">MKLCFPVLLHICLFQVVIAHAQIRRDTTRPNPFINYAKVNMHQWAGYKPEKADPGKNAQELTFFQRMFHGRNNGLDGKKGFRGPDLLVKIDALRSGDSIILHFIVGVPGDAQSTIEYFVNPRYGKIKIVSDGGDGGDGGKGSKGKIKASYRNMCGGNGGDGGDGGDAGYITVHVDSTAIPYVNNRCMTFSNFGGIGGQGGDGGKGRSLTGYKKKPLPHDGEDGLDGVEGNSSNRIVMIGPNGNMIGWK</sequence>
<gene>
    <name evidence="3" type="ORF">SAMN05421788_106182</name>
</gene>
<keyword evidence="4" id="KW-1185">Reference proteome</keyword>
<feature type="region of interest" description="Disordered" evidence="1">
    <location>
        <begin position="199"/>
        <end position="235"/>
    </location>
</feature>
<evidence type="ECO:0000256" key="1">
    <source>
        <dbReference type="SAM" id="MobiDB-lite"/>
    </source>
</evidence>
<dbReference type="Proteomes" id="UP000186917">
    <property type="component" value="Unassembled WGS sequence"/>
</dbReference>
<evidence type="ECO:0000313" key="3">
    <source>
        <dbReference type="EMBL" id="SIT24750.1"/>
    </source>
</evidence>
<dbReference type="KEGG" id="fln:FLA_2136"/>
<evidence type="ECO:0000256" key="2">
    <source>
        <dbReference type="SAM" id="SignalP"/>
    </source>
</evidence>
<name>A0A173MFB7_9BACT</name>
<evidence type="ECO:0000313" key="4">
    <source>
        <dbReference type="Proteomes" id="UP000186917"/>
    </source>
</evidence>
<protein>
    <submittedName>
        <fullName evidence="3">Uncharacterized protein</fullName>
    </submittedName>
</protein>
<dbReference type="EMBL" id="FTOR01000006">
    <property type="protein sequence ID" value="SIT24750.1"/>
    <property type="molecule type" value="Genomic_DNA"/>
</dbReference>
<proteinExistence type="predicted"/>